<evidence type="ECO:0000313" key="2">
    <source>
        <dbReference type="Proteomes" id="UP001246576"/>
    </source>
</evidence>
<dbReference type="EMBL" id="JAVLSJ010000001">
    <property type="protein sequence ID" value="MDR9847014.1"/>
    <property type="molecule type" value="Genomic_DNA"/>
</dbReference>
<accession>A0ABU2EFV4</accession>
<keyword evidence="2" id="KW-1185">Reference proteome</keyword>
<proteinExistence type="predicted"/>
<reference evidence="1" key="1">
    <citation type="submission" date="2023-09" db="EMBL/GenBank/DDBJ databases">
        <title>Description of first Herbaspirillum huttiense subsp. nephrolepsisexaltata and Herbaspirillum huttiense subsp. lycopersicon.</title>
        <authorList>
            <person name="Poudel M."/>
            <person name="Sharma A."/>
            <person name="Goss E."/>
            <person name="Tapia J.H."/>
            <person name="Harmon C.M."/>
            <person name="Jones J.B."/>
        </authorList>
    </citation>
    <scope>NUCLEOTIDE SEQUENCE</scope>
    <source>
        <strain evidence="1">SE1</strain>
    </source>
</reference>
<name>A0ABU2EFV4_9BURK</name>
<organism evidence="1 2">
    <name type="scientific">Herbaspirillum huttiense subsp. lycopersici</name>
    <dbReference type="NCBI Taxonomy" id="3074428"/>
    <lineage>
        <taxon>Bacteria</taxon>
        <taxon>Pseudomonadati</taxon>
        <taxon>Pseudomonadota</taxon>
        <taxon>Betaproteobacteria</taxon>
        <taxon>Burkholderiales</taxon>
        <taxon>Oxalobacteraceae</taxon>
        <taxon>Herbaspirillum</taxon>
    </lineage>
</organism>
<dbReference type="Pfam" id="PF05939">
    <property type="entry name" value="Phage_min_tail"/>
    <property type="match status" value="1"/>
</dbReference>
<protein>
    <submittedName>
        <fullName evidence="1">Phage tail protein</fullName>
    </submittedName>
</protein>
<sequence>MTFPVFQWYPDKEGQGDIQPDVNVQKFGDGYEQRTAIGINFIKDKWSLTFTRARDEGLAITNFLRARGAVEAFTWTNPLGETGTYKCASWKPKSLPGGIEITADFEQVFEY</sequence>
<evidence type="ECO:0000313" key="1">
    <source>
        <dbReference type="EMBL" id="MDR9847014.1"/>
    </source>
</evidence>
<gene>
    <name evidence="1" type="ORF">RI048_02190</name>
</gene>
<dbReference type="Proteomes" id="UP001246576">
    <property type="component" value="Unassembled WGS sequence"/>
</dbReference>
<dbReference type="RefSeq" id="WP_310839436.1">
    <property type="nucleotide sequence ID" value="NZ_JAVLSJ010000001.1"/>
</dbReference>
<dbReference type="InterPro" id="IPR010265">
    <property type="entry name" value="Phage_lambda_TipM"/>
</dbReference>
<comment type="caution">
    <text evidence="1">The sequence shown here is derived from an EMBL/GenBank/DDBJ whole genome shotgun (WGS) entry which is preliminary data.</text>
</comment>